<evidence type="ECO:0000256" key="4">
    <source>
        <dbReference type="ARBA" id="ARBA00022490"/>
    </source>
</evidence>
<dbReference type="FunCoup" id="A0A6L2PWJ9">
    <property type="interactions" value="1527"/>
</dbReference>
<dbReference type="PANTHER" id="PTHR21664">
    <property type="entry name" value="CHRONIC MYELOGENOUS LEUKEMIA TUMOR ANTIGEN 66"/>
    <property type="match status" value="1"/>
</dbReference>
<comment type="caution">
    <text evidence="7">The sequence shown here is derived from an EMBL/GenBank/DDBJ whole genome shotgun (WGS) entry which is preliminary data.</text>
</comment>
<dbReference type="AlphaFoldDB" id="A0A6L2PWJ9"/>
<dbReference type="Pfam" id="PF04969">
    <property type="entry name" value="CS"/>
    <property type="match status" value="1"/>
</dbReference>
<accession>A0A6L2PWJ9</accession>
<dbReference type="OrthoDB" id="428655at2759"/>
<evidence type="ECO:0000313" key="8">
    <source>
        <dbReference type="Proteomes" id="UP000502823"/>
    </source>
</evidence>
<dbReference type="Gene3D" id="2.60.40.790">
    <property type="match status" value="1"/>
</dbReference>
<dbReference type="EMBL" id="BLKM01012573">
    <property type="protein sequence ID" value="GFG37003.1"/>
    <property type="molecule type" value="Genomic_DNA"/>
</dbReference>
<evidence type="ECO:0000256" key="1">
    <source>
        <dbReference type="ARBA" id="ARBA00004123"/>
    </source>
</evidence>
<protein>
    <recommendedName>
        <fullName evidence="3">NudC domain-containing protein 1</fullName>
    </recommendedName>
</protein>
<evidence type="ECO:0000259" key="6">
    <source>
        <dbReference type="PROSITE" id="PS51203"/>
    </source>
</evidence>
<reference evidence="8" key="1">
    <citation type="submission" date="2020-01" db="EMBL/GenBank/DDBJ databases">
        <title>Draft genome sequence of the Termite Coptotermes fromosanus.</title>
        <authorList>
            <person name="Itakura S."/>
            <person name="Yosikawa Y."/>
            <person name="Umezawa K."/>
        </authorList>
    </citation>
    <scope>NUCLEOTIDE SEQUENCE [LARGE SCALE GENOMIC DNA]</scope>
</reference>
<dbReference type="InterPro" id="IPR037895">
    <property type="entry name" value="NUDCD1"/>
</dbReference>
<comment type="subcellular location">
    <subcellularLocation>
        <location evidence="2">Cytoplasm</location>
    </subcellularLocation>
    <subcellularLocation>
        <location evidence="1">Nucleus</location>
    </subcellularLocation>
</comment>
<evidence type="ECO:0000256" key="5">
    <source>
        <dbReference type="ARBA" id="ARBA00023242"/>
    </source>
</evidence>
<sequence>MCSLIELRPNKDLLDADFSGYRLSLDPVPIYHHKLQEEVDHVLPSDDQYSFLHVKVFGLQNHLYGDPWARDDVYYVDKRWRVHKSVKNRNTDLLDGAMEVWEMPSNHVRKRGHYNTSLSFPSPELAVLADGAGTLHVVSTGSRIATASIGVLFSDEVCGKEKPFTIVDSRVNESCNRQEIHVLLQWVDQVKEQDEHVTFVTKLEWITLSKGEHQDWSLQCARQLSGVGGLDYAALEPGCCSLYIASGKPFHFDSDSESAVDKNEPRGSKMEETQIQYVWCQTAEDITVWVQVPEETSRADLNVTVDTNYVKVECKDLVLLEGSTWHCLESQCTTWALDRGKLEVTIVKSEQGLMWQELVKGDTNGKEVLAQALVEEMHQGLTHLCSDREVTDPSGNCAPAFNAQQLEECDAFPLETSLLVRLDARTHDVSHRITLGGHQWLFSVPVNVNSVRAICLRHDVDGCVWQLEPPQENKQWPCTHIGTFPAFGYVQASKQQKKFCTCAPDMSYVAVCEANRHVYIYQQPVAIATELRNRRTGQHVACTAKQQLVNLDSVSEVLGVHASFHMLYVLTVDTLYALRVNYSSSAES</sequence>
<evidence type="ECO:0000256" key="2">
    <source>
        <dbReference type="ARBA" id="ARBA00004496"/>
    </source>
</evidence>
<dbReference type="InParanoid" id="A0A6L2PWJ9"/>
<feature type="domain" description="CS" evidence="6">
    <location>
        <begin position="272"/>
        <end position="359"/>
    </location>
</feature>
<dbReference type="InterPro" id="IPR008978">
    <property type="entry name" value="HSP20-like_chaperone"/>
</dbReference>
<keyword evidence="5" id="KW-0539">Nucleus</keyword>
<dbReference type="InterPro" id="IPR007052">
    <property type="entry name" value="CS_dom"/>
</dbReference>
<name>A0A6L2PWJ9_COPFO</name>
<dbReference type="CDD" id="cd06467">
    <property type="entry name" value="p23_NUDC_like"/>
    <property type="match status" value="1"/>
</dbReference>
<dbReference type="Proteomes" id="UP000502823">
    <property type="component" value="Unassembled WGS sequence"/>
</dbReference>
<dbReference type="SUPFAM" id="SSF49764">
    <property type="entry name" value="HSP20-like chaperones"/>
    <property type="match status" value="1"/>
</dbReference>
<keyword evidence="4" id="KW-0963">Cytoplasm</keyword>
<dbReference type="GO" id="GO:0005737">
    <property type="term" value="C:cytoplasm"/>
    <property type="evidence" value="ECO:0007669"/>
    <property type="project" value="UniProtKB-SubCell"/>
</dbReference>
<proteinExistence type="predicted"/>
<organism evidence="7 8">
    <name type="scientific">Coptotermes formosanus</name>
    <name type="common">Formosan subterranean termite</name>
    <dbReference type="NCBI Taxonomy" id="36987"/>
    <lineage>
        <taxon>Eukaryota</taxon>
        <taxon>Metazoa</taxon>
        <taxon>Ecdysozoa</taxon>
        <taxon>Arthropoda</taxon>
        <taxon>Hexapoda</taxon>
        <taxon>Insecta</taxon>
        <taxon>Pterygota</taxon>
        <taxon>Neoptera</taxon>
        <taxon>Polyneoptera</taxon>
        <taxon>Dictyoptera</taxon>
        <taxon>Blattodea</taxon>
        <taxon>Blattoidea</taxon>
        <taxon>Termitoidae</taxon>
        <taxon>Rhinotermitidae</taxon>
        <taxon>Coptotermes</taxon>
    </lineage>
</organism>
<dbReference type="PROSITE" id="PS51203">
    <property type="entry name" value="CS"/>
    <property type="match status" value="1"/>
</dbReference>
<dbReference type="GO" id="GO:0005634">
    <property type="term" value="C:nucleus"/>
    <property type="evidence" value="ECO:0007669"/>
    <property type="project" value="UniProtKB-SubCell"/>
</dbReference>
<evidence type="ECO:0000313" key="7">
    <source>
        <dbReference type="EMBL" id="GFG37003.1"/>
    </source>
</evidence>
<evidence type="ECO:0000256" key="3">
    <source>
        <dbReference type="ARBA" id="ARBA00018915"/>
    </source>
</evidence>
<dbReference type="PANTHER" id="PTHR21664:SF1">
    <property type="entry name" value="NUDC DOMAIN-CONTAINING PROTEIN 1"/>
    <property type="match status" value="1"/>
</dbReference>
<gene>
    <name evidence="7" type="ORF">Cfor_05418</name>
</gene>
<keyword evidence="8" id="KW-1185">Reference proteome</keyword>